<evidence type="ECO:0000256" key="3">
    <source>
        <dbReference type="ARBA" id="ARBA00022840"/>
    </source>
</evidence>
<evidence type="ECO:0000256" key="1">
    <source>
        <dbReference type="ARBA" id="ARBA00007381"/>
    </source>
</evidence>
<dbReference type="InterPro" id="IPR013126">
    <property type="entry name" value="Hsp_70_fam"/>
</dbReference>
<accession>A0AAE4AZS1</accession>
<dbReference type="FunFam" id="3.30.420.40:FF:000028">
    <property type="entry name" value="heat shock 70 kDa protein-like"/>
    <property type="match status" value="1"/>
</dbReference>
<dbReference type="RefSeq" id="WP_307243480.1">
    <property type="nucleotide sequence ID" value="NZ_JAUSUZ010000001.1"/>
</dbReference>
<reference evidence="5 6" key="1">
    <citation type="submission" date="2023-07" db="EMBL/GenBank/DDBJ databases">
        <title>Sequencing the genomes of 1000 actinobacteria strains.</title>
        <authorList>
            <person name="Klenk H.-P."/>
        </authorList>
    </citation>
    <scope>NUCLEOTIDE SEQUENCE [LARGE SCALE GENOMIC DNA]</scope>
    <source>
        <strain evidence="5 6">DSM 44709</strain>
    </source>
</reference>
<dbReference type="InterPro" id="IPR043129">
    <property type="entry name" value="ATPase_NBD"/>
</dbReference>
<dbReference type="PANTHER" id="PTHR19375">
    <property type="entry name" value="HEAT SHOCK PROTEIN 70KDA"/>
    <property type="match status" value="1"/>
</dbReference>
<keyword evidence="3" id="KW-0067">ATP-binding</keyword>
<evidence type="ECO:0000313" key="5">
    <source>
        <dbReference type="EMBL" id="MDQ0368749.1"/>
    </source>
</evidence>
<dbReference type="PRINTS" id="PR00301">
    <property type="entry name" value="HEATSHOCK70"/>
</dbReference>
<dbReference type="EMBL" id="JAUSUZ010000001">
    <property type="protein sequence ID" value="MDQ0368749.1"/>
    <property type="molecule type" value="Genomic_DNA"/>
</dbReference>
<comment type="similarity">
    <text evidence="1">Belongs to the heat shock protein 70 family.</text>
</comment>
<dbReference type="InterPro" id="IPR011053">
    <property type="entry name" value="Single_hybrid_motif"/>
</dbReference>
<comment type="caution">
    <text evidence="5">The sequence shown here is derived from an EMBL/GenBank/DDBJ whole genome shotgun (WGS) entry which is preliminary data.</text>
</comment>
<dbReference type="GO" id="GO:0140662">
    <property type="term" value="F:ATP-dependent protein folding chaperone"/>
    <property type="evidence" value="ECO:0007669"/>
    <property type="project" value="InterPro"/>
</dbReference>
<dbReference type="SUPFAM" id="SSF53067">
    <property type="entry name" value="Actin-like ATPase domain"/>
    <property type="match status" value="2"/>
</dbReference>
<keyword evidence="2" id="KW-0547">Nucleotide-binding</keyword>
<organism evidence="5 6">
    <name type="scientific">Catenuloplanes indicus</name>
    <dbReference type="NCBI Taxonomy" id="137267"/>
    <lineage>
        <taxon>Bacteria</taxon>
        <taxon>Bacillati</taxon>
        <taxon>Actinomycetota</taxon>
        <taxon>Actinomycetes</taxon>
        <taxon>Micromonosporales</taxon>
        <taxon>Micromonosporaceae</taxon>
        <taxon>Catenuloplanes</taxon>
    </lineage>
</organism>
<evidence type="ECO:0000256" key="4">
    <source>
        <dbReference type="ARBA" id="ARBA00023186"/>
    </source>
</evidence>
<dbReference type="Pfam" id="PF00012">
    <property type="entry name" value="HSP70"/>
    <property type="match status" value="1"/>
</dbReference>
<keyword evidence="6" id="KW-1185">Reference proteome</keyword>
<dbReference type="SUPFAM" id="SSF51230">
    <property type="entry name" value="Single hybrid motif"/>
    <property type="match status" value="1"/>
</dbReference>
<dbReference type="Gene3D" id="3.30.420.40">
    <property type="match status" value="2"/>
</dbReference>
<dbReference type="Gene3D" id="2.40.50.100">
    <property type="match status" value="1"/>
</dbReference>
<protein>
    <submittedName>
        <fullName evidence="5">Molecular chaperone DnaK (HSP70)</fullName>
    </submittedName>
</protein>
<dbReference type="GO" id="GO:0005524">
    <property type="term" value="F:ATP binding"/>
    <property type="evidence" value="ECO:0007669"/>
    <property type="project" value="UniProtKB-KW"/>
</dbReference>
<dbReference type="Gene3D" id="3.90.640.10">
    <property type="entry name" value="Actin, Chain A, domain 4"/>
    <property type="match status" value="1"/>
</dbReference>
<sequence length="450" mass="48162">MNPDMGPVLAIDFGTTTSSAALIDGEQIRLLPEPVSGGYAWPSAVYWDGERMLVGTLAERRKRADPNSYAVEFKRGLKGDRPMPQGDRTFRPIEQAASVLTALRMEAERMHGGQITRALVTVPASYGPDDIRRPQMIAAAEAAGFSTVELLPEPVAAAYAPIPGPTFLPGELILIYDLGGGTFDTALMRVGAEGPEVLGHDAIDDCGGRNIDALLANRIQNDGEEWLAPLIASVVTAPGTPAALRLSMALADFAQRIKHQLSDVESVEDYLMPTTPAYELDRSQLALLAEAVLERTVRCCADLLARHKVHPDTISAILLVGGGSRMPAAAEALTRAFNRPLRRVDEPELATVQGAARWLTRSGPRLITSSADSSRTVPLSFTLPGGGGQLLRWFVSPGDTYPVGWPLARVRLPSGAVWDLTSSVPGTVERLLVPAGDAVASQQWLALSRP</sequence>
<evidence type="ECO:0000313" key="6">
    <source>
        <dbReference type="Proteomes" id="UP001240236"/>
    </source>
</evidence>
<name>A0AAE4AZS1_9ACTN</name>
<proteinExistence type="inferred from homology"/>
<dbReference type="Proteomes" id="UP001240236">
    <property type="component" value="Unassembled WGS sequence"/>
</dbReference>
<keyword evidence="4" id="KW-0143">Chaperone</keyword>
<dbReference type="AlphaFoldDB" id="A0AAE4AZS1"/>
<gene>
    <name evidence="5" type="ORF">J2S42_005418</name>
</gene>
<evidence type="ECO:0000256" key="2">
    <source>
        <dbReference type="ARBA" id="ARBA00022741"/>
    </source>
</evidence>